<dbReference type="InterPro" id="IPR041532">
    <property type="entry name" value="RlmI-like_PUA"/>
</dbReference>
<evidence type="ECO:0000313" key="10">
    <source>
        <dbReference type="Proteomes" id="UP000007939"/>
    </source>
</evidence>
<organism evidence="9 10">
    <name type="scientific">Parasphaerochaeta coccoides (strain ATCC BAA-1237 / DSM 17374 / SPN1)</name>
    <name type="common">Sphaerochaeta coccoides</name>
    <dbReference type="NCBI Taxonomy" id="760011"/>
    <lineage>
        <taxon>Bacteria</taxon>
        <taxon>Pseudomonadati</taxon>
        <taxon>Spirochaetota</taxon>
        <taxon>Spirochaetia</taxon>
        <taxon>Spirochaetales</taxon>
        <taxon>Sphaerochaetaceae</taxon>
        <taxon>Parasphaerochaeta</taxon>
    </lineage>
</organism>
<keyword evidence="3" id="KW-0489">Methyltransferase</keyword>
<reference evidence="9 10" key="2">
    <citation type="journal article" date="2012" name="Stand. Genomic Sci.">
        <title>Complete genome sequence of the termite hindgut bacterium Spirochaeta coccoides type strain (SPN1(T)), reclassification in the genus Sphaerochaeta as Sphaerochaeta coccoides comb. nov. and emendations of the family Spirochaetaceae and the genus Sphaerochaeta.</title>
        <authorList>
            <person name="Abt B."/>
            <person name="Han C."/>
            <person name="Scheuner C."/>
            <person name="Lu M."/>
            <person name="Lapidus A."/>
            <person name="Nolan M."/>
            <person name="Lucas S."/>
            <person name="Hammon N."/>
            <person name="Deshpande S."/>
            <person name="Cheng J.F."/>
            <person name="Tapia R."/>
            <person name="Goodwin L.A."/>
            <person name="Pitluck S."/>
            <person name="Liolios K."/>
            <person name="Pagani I."/>
            <person name="Ivanova N."/>
            <person name="Mavromatis K."/>
            <person name="Mikhailova N."/>
            <person name="Huntemann M."/>
            <person name="Pati A."/>
            <person name="Chen A."/>
            <person name="Palaniappan K."/>
            <person name="Land M."/>
            <person name="Hauser L."/>
            <person name="Brambilla E.M."/>
            <person name="Rohde M."/>
            <person name="Spring S."/>
            <person name="Gronow S."/>
            <person name="Goker M."/>
            <person name="Woyke T."/>
            <person name="Bristow J."/>
            <person name="Eisen J.A."/>
            <person name="Markowitz V."/>
            <person name="Hugenholtz P."/>
            <person name="Kyrpides N.C."/>
            <person name="Klenk H.P."/>
            <person name="Detter J.C."/>
        </authorList>
    </citation>
    <scope>NUCLEOTIDE SEQUENCE [LARGE SCALE GENOMIC DNA]</scope>
    <source>
        <strain evidence="10">ATCC BAA-1237 / DSM 17374 / SPN1</strain>
    </source>
</reference>
<keyword evidence="2" id="KW-0963">Cytoplasm</keyword>
<dbReference type="InterPro" id="IPR029063">
    <property type="entry name" value="SAM-dependent_MTases_sf"/>
</dbReference>
<dbReference type="eggNOG" id="COG1092">
    <property type="taxonomic scope" value="Bacteria"/>
</dbReference>
<dbReference type="PANTHER" id="PTHR42873">
    <property type="entry name" value="RIBOSOMAL RNA LARGE SUBUNIT METHYLTRANSFERASE"/>
    <property type="match status" value="1"/>
</dbReference>
<comment type="subcellular location">
    <subcellularLocation>
        <location evidence="1">Cytoplasm</location>
    </subcellularLocation>
</comment>
<sequence>MENITTIIVDEGKEKLPLKHHPWIFSGAIASVSDFTPEEGRTGTTAQVRTADGHFIAWGWYDPQGSIPVRLLEWKESIRPDDGWWVQRLQAAILRRKHFFVRPADGNLPQTTSVRLVHGEADMLPGIVIDILGSLARVIISARAGWDHRDVLIGAIEKLLSPSLIIMNTDAAFTAAEKLPVTEAWYKNGERYYPEGRQKNIRFRENGFFYEINPGTGQKSGFYCDQRDNRAALEKWCVDARVLDAFSYTGGFTLHALGAGAKHVHALDSSSPALRRLLANVHINSDAGRLDATARDRVTIEECNVFEKLRDIPANSYDVVILDPPKLAPSKSHVEAALKAYKDINRLAMNIVKDGGVIFTFSCSGAVDRETFRTTLAWAAADAKIEVQILQVLGQAEDHPVRISFPESEYLSGYVLRVIKN</sequence>
<dbReference type="CDD" id="cd11572">
    <property type="entry name" value="RlmI_M_like"/>
    <property type="match status" value="1"/>
</dbReference>
<evidence type="ECO:0000256" key="6">
    <source>
        <dbReference type="ARBA" id="ARBA00038091"/>
    </source>
</evidence>
<evidence type="ECO:0000259" key="7">
    <source>
        <dbReference type="Pfam" id="PF10672"/>
    </source>
</evidence>
<dbReference type="InterPro" id="IPR019614">
    <property type="entry name" value="SAM-dep_methyl-trfase"/>
</dbReference>
<dbReference type="GO" id="GO:0003723">
    <property type="term" value="F:RNA binding"/>
    <property type="evidence" value="ECO:0007669"/>
    <property type="project" value="InterPro"/>
</dbReference>
<comment type="similarity">
    <text evidence="6">Belongs to the methyltransferase superfamily. RlmI family.</text>
</comment>
<protein>
    <submittedName>
        <fullName evidence="9">PUA domain containing protein</fullName>
    </submittedName>
</protein>
<dbReference type="PANTHER" id="PTHR42873:SF1">
    <property type="entry name" value="S-ADENOSYLMETHIONINE-DEPENDENT METHYLTRANSFERASE DOMAIN-CONTAINING PROTEIN"/>
    <property type="match status" value="1"/>
</dbReference>
<dbReference type="Gene3D" id="3.30.750.80">
    <property type="entry name" value="RNA methyltransferase domain (HRMD) like"/>
    <property type="match status" value="1"/>
</dbReference>
<dbReference type="Gene3D" id="2.30.130.10">
    <property type="entry name" value="PUA domain"/>
    <property type="match status" value="1"/>
</dbReference>
<dbReference type="Pfam" id="PF17785">
    <property type="entry name" value="PUA_3"/>
    <property type="match status" value="1"/>
</dbReference>
<dbReference type="HOGENOM" id="CLU_014042_0_0_12"/>
<dbReference type="InterPro" id="IPR015947">
    <property type="entry name" value="PUA-like_sf"/>
</dbReference>
<proteinExistence type="inferred from homology"/>
<name>F4GJH6_PARC1</name>
<dbReference type="GO" id="GO:0008168">
    <property type="term" value="F:methyltransferase activity"/>
    <property type="evidence" value="ECO:0007669"/>
    <property type="project" value="UniProtKB-KW"/>
</dbReference>
<dbReference type="KEGG" id="scc:Spico_1019"/>
<evidence type="ECO:0000256" key="5">
    <source>
        <dbReference type="ARBA" id="ARBA00022691"/>
    </source>
</evidence>
<evidence type="ECO:0000313" key="9">
    <source>
        <dbReference type="EMBL" id="AEC02241.1"/>
    </source>
</evidence>
<dbReference type="SUPFAM" id="SSF88697">
    <property type="entry name" value="PUA domain-like"/>
    <property type="match status" value="1"/>
</dbReference>
<dbReference type="CDD" id="cd21153">
    <property type="entry name" value="PUA_RlmI"/>
    <property type="match status" value="1"/>
</dbReference>
<dbReference type="RefSeq" id="WP_013739636.1">
    <property type="nucleotide sequence ID" value="NC_015436.1"/>
</dbReference>
<evidence type="ECO:0000256" key="4">
    <source>
        <dbReference type="ARBA" id="ARBA00022679"/>
    </source>
</evidence>
<dbReference type="Proteomes" id="UP000007939">
    <property type="component" value="Chromosome"/>
</dbReference>
<keyword evidence="10" id="KW-1185">Reference proteome</keyword>
<evidence type="ECO:0000256" key="1">
    <source>
        <dbReference type="ARBA" id="ARBA00004496"/>
    </source>
</evidence>
<evidence type="ECO:0000256" key="3">
    <source>
        <dbReference type="ARBA" id="ARBA00022603"/>
    </source>
</evidence>
<dbReference type="GO" id="GO:0005737">
    <property type="term" value="C:cytoplasm"/>
    <property type="evidence" value="ECO:0007669"/>
    <property type="project" value="UniProtKB-SubCell"/>
</dbReference>
<dbReference type="EMBL" id="CP002659">
    <property type="protein sequence ID" value="AEC02241.1"/>
    <property type="molecule type" value="Genomic_DNA"/>
</dbReference>
<feature type="domain" description="S-adenosylmethionine-dependent methyltransferase" evidence="7">
    <location>
        <begin position="204"/>
        <end position="362"/>
    </location>
</feature>
<accession>F4GJH6</accession>
<dbReference type="CDD" id="cd02440">
    <property type="entry name" value="AdoMet_MTases"/>
    <property type="match status" value="1"/>
</dbReference>
<keyword evidence="4" id="KW-0808">Transferase</keyword>
<evidence type="ECO:0000259" key="8">
    <source>
        <dbReference type="Pfam" id="PF17785"/>
    </source>
</evidence>
<dbReference type="InterPro" id="IPR036974">
    <property type="entry name" value="PUA_sf"/>
</dbReference>
<reference evidence="10" key="1">
    <citation type="submission" date="2011-04" db="EMBL/GenBank/DDBJ databases">
        <title>The complete genome of Spirochaeta coccoides DSM 17374.</title>
        <authorList>
            <person name="Lucas S."/>
            <person name="Copeland A."/>
            <person name="Lapidus A."/>
            <person name="Bruce D."/>
            <person name="Goodwin L."/>
            <person name="Pitluck S."/>
            <person name="Peters L."/>
            <person name="Kyrpides N."/>
            <person name="Mavromatis K."/>
            <person name="Pagani I."/>
            <person name="Ivanova N."/>
            <person name="Ovchinnikova G."/>
            <person name="Lu M."/>
            <person name="Detter J.C."/>
            <person name="Tapia R."/>
            <person name="Han C."/>
            <person name="Land M."/>
            <person name="Hauser L."/>
            <person name="Markowitz V."/>
            <person name="Cheng J.-F."/>
            <person name="Hugenholtz P."/>
            <person name="Woyke T."/>
            <person name="Wu D."/>
            <person name="Spring S."/>
            <person name="Schroeder M."/>
            <person name="Brambilla E."/>
            <person name="Klenk H.-P."/>
            <person name="Eisen J.A."/>
        </authorList>
    </citation>
    <scope>NUCLEOTIDE SEQUENCE [LARGE SCALE GENOMIC DNA]</scope>
    <source>
        <strain evidence="10">ATCC BAA-1237 / DSM 17374 / SPN1</strain>
    </source>
</reference>
<feature type="domain" description="RlmI-like PUA" evidence="8">
    <location>
        <begin position="7"/>
        <end position="74"/>
    </location>
</feature>
<dbReference type="GO" id="GO:0032259">
    <property type="term" value="P:methylation"/>
    <property type="evidence" value="ECO:0007669"/>
    <property type="project" value="UniProtKB-KW"/>
</dbReference>
<dbReference type="SUPFAM" id="SSF53335">
    <property type="entry name" value="S-adenosyl-L-methionine-dependent methyltransferases"/>
    <property type="match status" value="1"/>
</dbReference>
<dbReference type="Gene3D" id="3.40.50.150">
    <property type="entry name" value="Vaccinia Virus protein VP39"/>
    <property type="match status" value="1"/>
</dbReference>
<dbReference type="AlphaFoldDB" id="F4GJH6"/>
<dbReference type="STRING" id="760011.Spico_1019"/>
<gene>
    <name evidence="9" type="ordered locus">Spico_1019</name>
</gene>
<dbReference type="Pfam" id="PF10672">
    <property type="entry name" value="Methyltrans_SAM"/>
    <property type="match status" value="1"/>
</dbReference>
<keyword evidence="5" id="KW-0949">S-adenosyl-L-methionine</keyword>
<evidence type="ECO:0000256" key="2">
    <source>
        <dbReference type="ARBA" id="ARBA00022490"/>
    </source>
</evidence>